<dbReference type="GeneID" id="14905039"/>
<dbReference type="GO" id="GO:0005634">
    <property type="term" value="C:nucleus"/>
    <property type="evidence" value="ECO:0007669"/>
    <property type="project" value="TreeGrafter"/>
</dbReference>
<evidence type="ECO:0000256" key="3">
    <source>
        <dbReference type="ARBA" id="ARBA00022840"/>
    </source>
</evidence>
<evidence type="ECO:0000256" key="4">
    <source>
        <dbReference type="RuleBase" id="RU003651"/>
    </source>
</evidence>
<dbReference type="OrthoDB" id="27435at2759"/>
<protein>
    <submittedName>
        <fullName evidence="6">Vesicular transport protein cdc48, putative</fullName>
        <ecNumber evidence="6">3.4.21.53</ecNumber>
        <ecNumber evidence="6">3.6.4.3</ecNumber>
    </submittedName>
</protein>
<keyword evidence="2 4" id="KW-0547">Nucleotide-binding</keyword>
<dbReference type="PANTHER" id="PTHR23077:SF171">
    <property type="entry name" value="NUCLEAR VALOSIN-CONTAINING PROTEIN-LIKE"/>
    <property type="match status" value="1"/>
</dbReference>
<accession>G0R0Q9</accession>
<evidence type="ECO:0000259" key="5">
    <source>
        <dbReference type="SMART" id="SM00382"/>
    </source>
</evidence>
<evidence type="ECO:0000313" key="6">
    <source>
        <dbReference type="EMBL" id="EGR28943.1"/>
    </source>
</evidence>
<dbReference type="PANTHER" id="PTHR23077">
    <property type="entry name" value="AAA-FAMILY ATPASE"/>
    <property type="match status" value="1"/>
</dbReference>
<dbReference type="InterPro" id="IPR041569">
    <property type="entry name" value="AAA_lid_3"/>
</dbReference>
<dbReference type="Proteomes" id="UP000008983">
    <property type="component" value="Unassembled WGS sequence"/>
</dbReference>
<dbReference type="Pfam" id="PF00004">
    <property type="entry name" value="AAA"/>
    <property type="match status" value="2"/>
</dbReference>
<dbReference type="FunFam" id="3.40.50.300:FF:000061">
    <property type="entry name" value="ATPase family, AAA domain-containing 2"/>
    <property type="match status" value="1"/>
</dbReference>
<sequence length="670" mass="75266">MSKKSLQDKLQDKIQEIYQDLLNNRKCDNSFVFQDDLINYVVQYPQYSRLSPKIIQLAVEKFYQQNIAPQQTHNNNRGLNKQLPYINEKKNEETEEPKINKKIKETKQQEQKEELKQNEEIDITKILSLQQLGGINKIIEILKQQIYLPLQNTHIFNHLNISPPKGILLTGQPGCGKTALALAICKDINTKYNYPFYFRQSTNIIGGLSGESEKNIRNIFKIAKENAPSLIIIDEIDAIAGSREKASKEMEKRIVSELLSCLDQLPNDVFIIATTSRPESLESGIRRSGRFDCEIILPIPDENARIDILQKITEFIPLGKEVQIENIAKDTPGYVPADLQALIQKSGVFAVQRIVFSDFLKENNIECVICQQDIEKALKEIQPTGKREGFAIIPSVTWDDIGALDDLKKELTNNIILPILQPQKFEVFNISNPSGVLMYGPPGCGKTLLAKAVANASKANFISVKGPELLNKYVGESEKSVRQVFSRAKTSAPCIIFFDEIDALVPKRGSDSTNQVTERVVNSLLAELDGFEGRKQVFVIAATNRPDIIDPALLRGGRLDKLLYVPLPANEEKILILEALLKKTPVDDSICLRSIAFDKRTEGFSGADLGSLVKESALGAILEGKNVVSMDQFNKAMDKVFPSLSIKDRNLYRQLQNTLKSSKNHIKEEI</sequence>
<dbReference type="AlphaFoldDB" id="G0R0Q9"/>
<dbReference type="InterPro" id="IPR050168">
    <property type="entry name" value="AAA_ATPase_domain"/>
</dbReference>
<evidence type="ECO:0000256" key="2">
    <source>
        <dbReference type="ARBA" id="ARBA00022741"/>
    </source>
</evidence>
<dbReference type="GO" id="GO:1990275">
    <property type="term" value="F:preribosome binding"/>
    <property type="evidence" value="ECO:0007669"/>
    <property type="project" value="TreeGrafter"/>
</dbReference>
<dbReference type="SUPFAM" id="SSF52540">
    <property type="entry name" value="P-loop containing nucleoside triphosphate hydrolases"/>
    <property type="match status" value="2"/>
</dbReference>
<organism evidence="6 7">
    <name type="scientific">Ichthyophthirius multifiliis</name>
    <name type="common">White spot disease agent</name>
    <name type="synonym">Ich</name>
    <dbReference type="NCBI Taxonomy" id="5932"/>
    <lineage>
        <taxon>Eukaryota</taxon>
        <taxon>Sar</taxon>
        <taxon>Alveolata</taxon>
        <taxon>Ciliophora</taxon>
        <taxon>Intramacronucleata</taxon>
        <taxon>Oligohymenophorea</taxon>
        <taxon>Hymenostomatida</taxon>
        <taxon>Ophryoglenina</taxon>
        <taxon>Ichthyophthirius</taxon>
    </lineage>
</organism>
<dbReference type="PROSITE" id="PS00674">
    <property type="entry name" value="AAA"/>
    <property type="match status" value="1"/>
</dbReference>
<comment type="similarity">
    <text evidence="4">Belongs to the AAA ATPase family.</text>
</comment>
<dbReference type="OMA" id="GLWSTHR"/>
<dbReference type="InterPro" id="IPR003959">
    <property type="entry name" value="ATPase_AAA_core"/>
</dbReference>
<dbReference type="InterPro" id="IPR027417">
    <property type="entry name" value="P-loop_NTPase"/>
</dbReference>
<dbReference type="Pfam" id="PF17862">
    <property type="entry name" value="AAA_lid_3"/>
    <property type="match status" value="2"/>
</dbReference>
<dbReference type="FunFam" id="3.40.50.300:FF:000018">
    <property type="entry name" value="Cell division control 48"/>
    <property type="match status" value="1"/>
</dbReference>
<dbReference type="EMBL" id="GL984201">
    <property type="protein sequence ID" value="EGR28943.1"/>
    <property type="molecule type" value="Genomic_DNA"/>
</dbReference>
<keyword evidence="6" id="KW-0378">Hydrolase</keyword>
<gene>
    <name evidence="6" type="ORF">IMG5_166350</name>
</gene>
<dbReference type="EC" id="3.6.4.3" evidence="6"/>
<dbReference type="GO" id="GO:0003723">
    <property type="term" value="F:RNA binding"/>
    <property type="evidence" value="ECO:0007669"/>
    <property type="project" value="TreeGrafter"/>
</dbReference>
<feature type="domain" description="AAA+ ATPase" evidence="5">
    <location>
        <begin position="163"/>
        <end position="301"/>
    </location>
</feature>
<dbReference type="CDD" id="cd19511">
    <property type="entry name" value="RecA-like_CDC48_r2-like"/>
    <property type="match status" value="1"/>
</dbReference>
<dbReference type="GO" id="GO:0004252">
    <property type="term" value="F:serine-type endopeptidase activity"/>
    <property type="evidence" value="ECO:0007669"/>
    <property type="project" value="UniProtKB-EC"/>
</dbReference>
<dbReference type="GO" id="GO:0042254">
    <property type="term" value="P:ribosome biogenesis"/>
    <property type="evidence" value="ECO:0007669"/>
    <property type="project" value="TreeGrafter"/>
</dbReference>
<dbReference type="InParanoid" id="G0R0Q9"/>
<feature type="domain" description="AAA+ ATPase" evidence="5">
    <location>
        <begin position="432"/>
        <end position="569"/>
    </location>
</feature>
<dbReference type="GO" id="GO:0005524">
    <property type="term" value="F:ATP binding"/>
    <property type="evidence" value="ECO:0007669"/>
    <property type="project" value="UniProtKB-KW"/>
</dbReference>
<dbReference type="SMART" id="SM00382">
    <property type="entry name" value="AAA"/>
    <property type="match status" value="2"/>
</dbReference>
<keyword evidence="3 4" id="KW-0067">ATP-binding</keyword>
<name>G0R0Q9_ICHMU</name>
<dbReference type="InterPro" id="IPR003593">
    <property type="entry name" value="AAA+_ATPase"/>
</dbReference>
<dbReference type="STRING" id="857967.G0R0Q9"/>
<dbReference type="GO" id="GO:0016887">
    <property type="term" value="F:ATP hydrolysis activity"/>
    <property type="evidence" value="ECO:0007669"/>
    <property type="project" value="InterPro"/>
</dbReference>
<evidence type="ECO:0000313" key="7">
    <source>
        <dbReference type="Proteomes" id="UP000008983"/>
    </source>
</evidence>
<dbReference type="EC" id="3.4.21.53" evidence="6"/>
<dbReference type="Gene3D" id="1.10.8.60">
    <property type="match status" value="2"/>
</dbReference>
<reference evidence="6 7" key="1">
    <citation type="submission" date="2011-07" db="EMBL/GenBank/DDBJ databases">
        <authorList>
            <person name="Coyne R."/>
            <person name="Brami D."/>
            <person name="Johnson J."/>
            <person name="Hostetler J."/>
            <person name="Hannick L."/>
            <person name="Clark T."/>
            <person name="Cassidy-Hanley D."/>
            <person name="Inman J."/>
        </authorList>
    </citation>
    <scope>NUCLEOTIDE SEQUENCE [LARGE SCALE GENOMIC DNA]</scope>
    <source>
        <strain evidence="6 7">G5</strain>
    </source>
</reference>
<dbReference type="RefSeq" id="XP_004030179.1">
    <property type="nucleotide sequence ID" value="XM_004030131.1"/>
</dbReference>
<evidence type="ECO:0000256" key="1">
    <source>
        <dbReference type="ARBA" id="ARBA00022737"/>
    </source>
</evidence>
<dbReference type="eggNOG" id="KOG0733">
    <property type="taxonomic scope" value="Eukaryota"/>
</dbReference>
<keyword evidence="7" id="KW-1185">Reference proteome</keyword>
<keyword evidence="1" id="KW-0677">Repeat</keyword>
<proteinExistence type="inferred from homology"/>
<dbReference type="Gene3D" id="3.40.50.300">
    <property type="entry name" value="P-loop containing nucleotide triphosphate hydrolases"/>
    <property type="match status" value="2"/>
</dbReference>
<dbReference type="InterPro" id="IPR003960">
    <property type="entry name" value="ATPase_AAA_CS"/>
</dbReference>